<organism evidence="3 4">
    <name type="scientific">Ophiocordyceps sinensis (strain Co18 / CGMCC 3.14243)</name>
    <name type="common">Yarsagumba caterpillar fungus</name>
    <name type="synonym">Hirsutella sinensis</name>
    <dbReference type="NCBI Taxonomy" id="911162"/>
    <lineage>
        <taxon>Eukaryota</taxon>
        <taxon>Fungi</taxon>
        <taxon>Dikarya</taxon>
        <taxon>Ascomycota</taxon>
        <taxon>Pezizomycotina</taxon>
        <taxon>Sordariomycetes</taxon>
        <taxon>Hypocreomycetidae</taxon>
        <taxon>Hypocreales</taxon>
        <taxon>Ophiocordycipitaceae</taxon>
        <taxon>Ophiocordyceps</taxon>
    </lineage>
</organism>
<dbReference type="InterPro" id="IPR056186">
    <property type="entry name" value="PDZ_CPAF-rel"/>
</dbReference>
<sequence>MRLSVLLSQASILASALSIPKPLGGPFDVRADACGAVREQLSRAPMRNATLPRTKSTSRTRPRIPGQAAHDCLKLIPFEGFRANQFIGQLRKYVEFQSTLEVLRNPPASYASDPVDILGRLQEIGGEQYENLYDFDVDLWELFNSAHDSHLGIFPCTLDIFRFERDHGGIVSMSPDGLVMPELFVYSDIQASKQGNASISSIAEINGQGAVEHLQDLARTFLSQDPDARWNELFRSHSWIAGQALHPNGSFIDNHGAWPGQAKTTVKFTNGSSVEIETMAELRGDDAFNSSSADEVLAAYCRPLSPEPRPPTDEPFENGIQGYPEPFARDPNNGVTGYFLDNETTVMVVSSFGGDERPRDYSRTVANVATDIINKTKASGRSKLILDVSGNAGGSASRFLNIFKLLFPGEFPFDAVRFRRTPATDAMAKALGLLNPDEAKELGTGLAFSAMVAPYKKTGLRTADDFLGAEPPELGVKVSSVYTLNFTLISSDRDPIEGFVPLRTTFDTAPFKPEDILVMGNGFCHSACAGFVNILANVSGQVNFESAYLQGKEDRPLQFESQAADCRLFYTRDNILDPKTTWEAAKKATWGGGKCVEGSTGVADGGRAFIPQH</sequence>
<dbReference type="AlphaFoldDB" id="T5ALI7"/>
<feature type="signal peptide" evidence="1">
    <location>
        <begin position="1"/>
        <end position="16"/>
    </location>
</feature>
<dbReference type="Proteomes" id="UP000019374">
    <property type="component" value="Unassembled WGS sequence"/>
</dbReference>
<feature type="domain" description="CPAF-like PDZ" evidence="2">
    <location>
        <begin position="163"/>
        <end position="285"/>
    </location>
</feature>
<dbReference type="PANTHER" id="PTHR37049:SF4">
    <property type="entry name" value="RHODANESE DOMAIN-CONTAINING PROTEIN"/>
    <property type="match status" value="1"/>
</dbReference>
<dbReference type="OrthoDB" id="27214at2759"/>
<dbReference type="eggNOG" id="ENOG502S18W">
    <property type="taxonomic scope" value="Eukaryota"/>
</dbReference>
<feature type="chain" id="PRO_5004597027" evidence="1">
    <location>
        <begin position="17"/>
        <end position="613"/>
    </location>
</feature>
<dbReference type="InterPro" id="IPR029045">
    <property type="entry name" value="ClpP/crotonase-like_dom_sf"/>
</dbReference>
<dbReference type="Pfam" id="PF23658">
    <property type="entry name" value="PDZ_CPAF_rel"/>
    <property type="match status" value="1"/>
</dbReference>
<reference evidence="3 4" key="1">
    <citation type="journal article" date="2013" name="Chin. Sci. Bull.">
        <title>Genome survey uncovers the secrets of sex and lifestyle in caterpillar fungus.</title>
        <authorList>
            <person name="Hu X."/>
            <person name="Zhang Y."/>
            <person name="Xiao G."/>
            <person name="Zheng P."/>
            <person name="Xia Y."/>
            <person name="Zhang X."/>
            <person name="St Leger R.J."/>
            <person name="Liu X."/>
            <person name="Wang C."/>
        </authorList>
    </citation>
    <scope>NUCLEOTIDE SEQUENCE [LARGE SCALE GENOMIC DNA]</scope>
    <source>
        <strain evidence="4">Co18 / CGMCC 3.14243</strain>
        <tissue evidence="3">Fruit-body</tissue>
    </source>
</reference>
<protein>
    <submittedName>
        <fullName evidence="3">Peptidase S41 family protein</fullName>
    </submittedName>
</protein>
<evidence type="ECO:0000256" key="1">
    <source>
        <dbReference type="SAM" id="SignalP"/>
    </source>
</evidence>
<proteinExistence type="predicted"/>
<gene>
    <name evidence="3" type="ORF">OCS_00820</name>
</gene>
<name>T5ALI7_OPHSC</name>
<accession>T5ALI7</accession>
<dbReference type="SUPFAM" id="SSF52096">
    <property type="entry name" value="ClpP/crotonase"/>
    <property type="match status" value="1"/>
</dbReference>
<dbReference type="EMBL" id="KE652210">
    <property type="protein sequence ID" value="EQL03469.1"/>
    <property type="molecule type" value="Genomic_DNA"/>
</dbReference>
<dbReference type="Gene3D" id="3.90.226.10">
    <property type="entry name" value="2-enoyl-CoA Hydratase, Chain A, domain 1"/>
    <property type="match status" value="1"/>
</dbReference>
<dbReference type="PANTHER" id="PTHR37049">
    <property type="entry name" value="PEPTIDASE S41 FAMILY PROTEIN"/>
    <property type="match status" value="1"/>
</dbReference>
<dbReference type="InterPro" id="IPR052766">
    <property type="entry name" value="S41A_metabolite_peptidase"/>
</dbReference>
<dbReference type="HOGENOM" id="CLU_014251_1_1_1"/>
<keyword evidence="1" id="KW-0732">Signal</keyword>
<evidence type="ECO:0000313" key="3">
    <source>
        <dbReference type="EMBL" id="EQL03469.1"/>
    </source>
</evidence>
<evidence type="ECO:0000313" key="4">
    <source>
        <dbReference type="Proteomes" id="UP000019374"/>
    </source>
</evidence>
<evidence type="ECO:0000259" key="2">
    <source>
        <dbReference type="Pfam" id="PF23658"/>
    </source>
</evidence>